<reference evidence="1" key="1">
    <citation type="submission" date="2018-05" db="EMBL/GenBank/DDBJ databases">
        <authorList>
            <person name="Lanie J.A."/>
            <person name="Ng W.-L."/>
            <person name="Kazmierczak K.M."/>
            <person name="Andrzejewski T.M."/>
            <person name="Davidsen T.M."/>
            <person name="Wayne K.J."/>
            <person name="Tettelin H."/>
            <person name="Glass J.I."/>
            <person name="Rusch D."/>
            <person name="Podicherti R."/>
            <person name="Tsui H.-C.T."/>
            <person name="Winkler M.E."/>
        </authorList>
    </citation>
    <scope>NUCLEOTIDE SEQUENCE</scope>
</reference>
<protein>
    <submittedName>
        <fullName evidence="1">Uncharacterized protein</fullName>
    </submittedName>
</protein>
<dbReference type="EMBL" id="UINC01158734">
    <property type="protein sequence ID" value="SVD56432.1"/>
    <property type="molecule type" value="Genomic_DNA"/>
</dbReference>
<organism evidence="1">
    <name type="scientific">marine metagenome</name>
    <dbReference type="NCBI Taxonomy" id="408172"/>
    <lineage>
        <taxon>unclassified sequences</taxon>
        <taxon>metagenomes</taxon>
        <taxon>ecological metagenomes</taxon>
    </lineage>
</organism>
<accession>A0A382WCD0</accession>
<gene>
    <name evidence="1" type="ORF">METZ01_LOCUS409286</name>
</gene>
<proteinExistence type="predicted"/>
<sequence>MKIINCSNIILYDKDYNFLLQKRTVNANI</sequence>
<feature type="non-terminal residue" evidence="1">
    <location>
        <position position="29"/>
    </location>
</feature>
<dbReference type="AlphaFoldDB" id="A0A382WCD0"/>
<name>A0A382WCD0_9ZZZZ</name>
<evidence type="ECO:0000313" key="1">
    <source>
        <dbReference type="EMBL" id="SVD56432.1"/>
    </source>
</evidence>